<dbReference type="HAMAP" id="MF_00649">
    <property type="entry name" value="DNA_gyrase_inhibitor_YacG"/>
    <property type="match status" value="1"/>
</dbReference>
<feature type="binding site" evidence="3">
    <location>
        <position position="42"/>
    </location>
    <ligand>
        <name>Zn(2+)</name>
        <dbReference type="ChEBI" id="CHEBI:29105"/>
    </ligand>
</feature>
<keyword evidence="2 3" id="KW-0862">Zinc</keyword>
<comment type="subunit">
    <text evidence="3">Interacts with GyrB.</text>
</comment>
<gene>
    <name evidence="3 5" type="primary">yacG</name>
    <name evidence="5" type="ORF">G8E10_01210</name>
</gene>
<evidence type="ECO:0000256" key="3">
    <source>
        <dbReference type="HAMAP-Rule" id="MF_00649"/>
    </source>
</evidence>
<comment type="caution">
    <text evidence="5">The sequence shown here is derived from an EMBL/GenBank/DDBJ whole genome shotgun (WGS) entry which is preliminary data.</text>
</comment>
<evidence type="ECO:0000313" key="5">
    <source>
        <dbReference type="EMBL" id="NHT74368.1"/>
    </source>
</evidence>
<keyword evidence="6" id="KW-1185">Reference proteome</keyword>
<dbReference type="SUPFAM" id="SSF57716">
    <property type="entry name" value="Glucocorticoid receptor-like (DNA-binding domain)"/>
    <property type="match status" value="1"/>
</dbReference>
<comment type="cofactor">
    <cofactor evidence="3">
        <name>Zn(2+)</name>
        <dbReference type="ChEBI" id="CHEBI:29105"/>
    </cofactor>
    <text evidence="3">Binds 1 zinc ion.</text>
</comment>
<keyword evidence="1 3" id="KW-0479">Metal-binding</keyword>
<dbReference type="GO" id="GO:0006355">
    <property type="term" value="P:regulation of DNA-templated transcription"/>
    <property type="evidence" value="ECO:0007669"/>
    <property type="project" value="InterPro"/>
</dbReference>
<feature type="compositionally biased region" description="Polar residues" evidence="4">
    <location>
        <begin position="15"/>
        <end position="29"/>
    </location>
</feature>
<feature type="binding site" evidence="3">
    <location>
        <position position="61"/>
    </location>
    <ligand>
        <name>Zn(2+)</name>
        <dbReference type="ChEBI" id="CHEBI:29105"/>
    </ligand>
</feature>
<feature type="region of interest" description="Disordered" evidence="4">
    <location>
        <begin position="1"/>
        <end position="56"/>
    </location>
</feature>
<evidence type="ECO:0000256" key="2">
    <source>
        <dbReference type="ARBA" id="ARBA00022833"/>
    </source>
</evidence>
<feature type="binding site" evidence="3">
    <location>
        <position position="57"/>
    </location>
    <ligand>
        <name>Zn(2+)</name>
        <dbReference type="ChEBI" id="CHEBI:29105"/>
    </ligand>
</feature>
<dbReference type="InterPro" id="IPR005584">
    <property type="entry name" value="DNA_gyrase_inhibitor_YacG"/>
</dbReference>
<organism evidence="5 6">
    <name type="scientific">Ferranicluibacter rubi</name>
    <dbReference type="NCBI Taxonomy" id="2715133"/>
    <lineage>
        <taxon>Bacteria</taxon>
        <taxon>Pseudomonadati</taxon>
        <taxon>Pseudomonadota</taxon>
        <taxon>Alphaproteobacteria</taxon>
        <taxon>Hyphomicrobiales</taxon>
        <taxon>Rhizobiaceae</taxon>
        <taxon>Ferranicluibacter</taxon>
    </lineage>
</organism>
<dbReference type="Gene3D" id="3.30.50.10">
    <property type="entry name" value="Erythroid Transcription Factor GATA-1, subunit A"/>
    <property type="match status" value="1"/>
</dbReference>
<evidence type="ECO:0000256" key="1">
    <source>
        <dbReference type="ARBA" id="ARBA00022723"/>
    </source>
</evidence>
<proteinExistence type="inferred from homology"/>
<dbReference type="GO" id="GO:0008270">
    <property type="term" value="F:zinc ion binding"/>
    <property type="evidence" value="ECO:0007669"/>
    <property type="project" value="UniProtKB-UniRule"/>
</dbReference>
<dbReference type="Proteomes" id="UP001155840">
    <property type="component" value="Unassembled WGS sequence"/>
</dbReference>
<comment type="function">
    <text evidence="3">Inhibits all the catalytic activities of DNA gyrase by preventing its interaction with DNA. Acts by binding directly to the C-terminal domain of GyrB, which probably disrupts DNA binding by the gyrase.</text>
</comment>
<dbReference type="GO" id="GO:0008657">
    <property type="term" value="F:DNA topoisomerase type II (double strand cut, ATP-hydrolyzing) inhibitor activity"/>
    <property type="evidence" value="ECO:0007669"/>
    <property type="project" value="UniProtKB-UniRule"/>
</dbReference>
<feature type="region of interest" description="Disordered" evidence="4">
    <location>
        <begin position="76"/>
        <end position="97"/>
    </location>
</feature>
<feature type="compositionally biased region" description="Polar residues" evidence="4">
    <location>
        <begin position="87"/>
        <end position="97"/>
    </location>
</feature>
<dbReference type="PANTHER" id="PTHR36150:SF1">
    <property type="entry name" value="DNA GYRASE INHIBITOR YACG"/>
    <property type="match status" value="1"/>
</dbReference>
<dbReference type="NCBIfam" id="NF002362">
    <property type="entry name" value="PRK01343.1"/>
    <property type="match status" value="1"/>
</dbReference>
<evidence type="ECO:0000256" key="4">
    <source>
        <dbReference type="SAM" id="MobiDB-lite"/>
    </source>
</evidence>
<feature type="binding site" evidence="3">
    <location>
        <position position="45"/>
    </location>
    <ligand>
        <name>Zn(2+)</name>
        <dbReference type="ChEBI" id="CHEBI:29105"/>
    </ligand>
</feature>
<dbReference type="PANTHER" id="PTHR36150">
    <property type="entry name" value="DNA GYRASE INHIBITOR YACG"/>
    <property type="match status" value="1"/>
</dbReference>
<dbReference type="EMBL" id="JAANCM010000001">
    <property type="protein sequence ID" value="NHT74368.1"/>
    <property type="molecule type" value="Genomic_DNA"/>
</dbReference>
<sequence>MSNDTPKSPRGSKPANDTANAAGTTSAKPASNVAPLRKTVPCPECGRPSHREHYPFCSNRCRDLDLSRWLTGAYAIPVSQDEDNPDDTLQNSTRDDE</sequence>
<comment type="similarity">
    <text evidence="3">Belongs to the DNA gyrase inhibitor YacG family.</text>
</comment>
<accession>A0AA43ZAP7</accession>
<reference evidence="5" key="1">
    <citation type="submission" date="2020-03" db="EMBL/GenBank/DDBJ databases">
        <title>Ferranicluibacter endophyticum gen. nov., sp. nov., a new genus isolated from Rubus ulmifolius Schott. stem.</title>
        <authorList>
            <person name="Roca-Couso R."/>
            <person name="Flores-Felix J.D."/>
            <person name="Igual J.M."/>
            <person name="Rivas R."/>
        </authorList>
    </citation>
    <scope>NUCLEOTIDE SEQUENCE</scope>
    <source>
        <strain evidence="5">CRRU44</strain>
    </source>
</reference>
<dbReference type="InterPro" id="IPR013088">
    <property type="entry name" value="Znf_NHR/GATA"/>
</dbReference>
<feature type="compositionally biased region" description="Basic and acidic residues" evidence="4">
    <location>
        <begin position="47"/>
        <end position="56"/>
    </location>
</feature>
<evidence type="ECO:0000313" key="6">
    <source>
        <dbReference type="Proteomes" id="UP001155840"/>
    </source>
</evidence>
<protein>
    <recommendedName>
        <fullName evidence="3">DNA gyrase inhibitor YacG</fullName>
    </recommendedName>
</protein>
<name>A0AA43ZAP7_9HYPH</name>
<dbReference type="AlphaFoldDB" id="A0AA43ZAP7"/>
<dbReference type="Pfam" id="PF03884">
    <property type="entry name" value="YacG"/>
    <property type="match status" value="1"/>
</dbReference>